<evidence type="ECO:0000259" key="6">
    <source>
        <dbReference type="PROSITE" id="PS50072"/>
    </source>
</evidence>
<sequence>MDDPIVFLDIAIGARPIGRIEIALDVAAAPKTCENFRALCVGERASPSTRKPLHYASSVVHRVIPGFMIQGGDFTNHNGTGGESIYGRTFRDENFTLKHDARGVVSMANAGANTNSSQFFITLAATPHLDGKHCAFGRVLRGMDVVDAVEAVGSQSGATSEAVAVTDSGQLS</sequence>
<dbReference type="SUPFAM" id="SSF50891">
    <property type="entry name" value="Cyclophilin-like"/>
    <property type="match status" value="1"/>
</dbReference>
<dbReference type="Proteomes" id="UP000001568">
    <property type="component" value="Chromosome 9"/>
</dbReference>
<evidence type="ECO:0000256" key="5">
    <source>
        <dbReference type="RuleBase" id="RU363019"/>
    </source>
</evidence>
<evidence type="ECO:0000256" key="2">
    <source>
        <dbReference type="ARBA" id="ARBA00007365"/>
    </source>
</evidence>
<organism evidence="7 8">
    <name type="scientific">Ostreococcus lucimarinus (strain CCE9901)</name>
    <dbReference type="NCBI Taxonomy" id="436017"/>
    <lineage>
        <taxon>Eukaryota</taxon>
        <taxon>Viridiplantae</taxon>
        <taxon>Chlorophyta</taxon>
        <taxon>Mamiellophyceae</taxon>
        <taxon>Mamiellales</taxon>
        <taxon>Bathycoccaceae</taxon>
        <taxon>Ostreococcus</taxon>
    </lineage>
</organism>
<evidence type="ECO:0000313" key="8">
    <source>
        <dbReference type="Proteomes" id="UP000001568"/>
    </source>
</evidence>
<dbReference type="PROSITE" id="PS50072">
    <property type="entry name" value="CSA_PPIASE_2"/>
    <property type="match status" value="1"/>
</dbReference>
<keyword evidence="3 5" id="KW-0697">Rotamase</keyword>
<accession>A4S2E1</accession>
<proteinExistence type="inferred from homology"/>
<evidence type="ECO:0000313" key="7">
    <source>
        <dbReference type="EMBL" id="ABO97808.1"/>
    </source>
</evidence>
<feature type="domain" description="PPIase cyclophilin-type" evidence="6">
    <location>
        <begin position="7"/>
        <end position="170"/>
    </location>
</feature>
<dbReference type="RefSeq" id="XP_001419515.1">
    <property type="nucleotide sequence ID" value="XM_001419478.1"/>
</dbReference>
<dbReference type="FunFam" id="2.40.100.10:FF:000022">
    <property type="entry name" value="Peptidyl-prolyl cis-trans isomerase CYP95"/>
    <property type="match status" value="1"/>
</dbReference>
<comment type="function">
    <text evidence="5">PPIases accelerate the folding of proteins. It catalyzes the cis-trans isomerization of proline imidic peptide bonds in oligopeptides.</text>
</comment>
<dbReference type="EMBL" id="CP000589">
    <property type="protein sequence ID" value="ABO97808.1"/>
    <property type="molecule type" value="Genomic_DNA"/>
</dbReference>
<dbReference type="PROSITE" id="PS00170">
    <property type="entry name" value="CSA_PPIASE_1"/>
    <property type="match status" value="1"/>
</dbReference>
<dbReference type="InterPro" id="IPR002130">
    <property type="entry name" value="Cyclophilin-type_PPIase_dom"/>
</dbReference>
<gene>
    <name evidence="7" type="primary">CYN19-2</name>
    <name evidence="7" type="ORF">OSTLU_35139</name>
</gene>
<reference evidence="7 8" key="1">
    <citation type="journal article" date="2007" name="Proc. Natl. Acad. Sci. U.S.A.">
        <title>The tiny eukaryote Ostreococcus provides genomic insights into the paradox of plankton speciation.</title>
        <authorList>
            <person name="Palenik B."/>
            <person name="Grimwood J."/>
            <person name="Aerts A."/>
            <person name="Rouze P."/>
            <person name="Salamov A."/>
            <person name="Putnam N."/>
            <person name="Dupont C."/>
            <person name="Jorgensen R."/>
            <person name="Derelle E."/>
            <person name="Rombauts S."/>
            <person name="Zhou K."/>
            <person name="Otillar R."/>
            <person name="Merchant S.S."/>
            <person name="Podell S."/>
            <person name="Gaasterland T."/>
            <person name="Napoli C."/>
            <person name="Gendler K."/>
            <person name="Manuell A."/>
            <person name="Tai V."/>
            <person name="Vallon O."/>
            <person name="Piganeau G."/>
            <person name="Jancek S."/>
            <person name="Heijde M."/>
            <person name="Jabbari K."/>
            <person name="Bowler C."/>
            <person name="Lohr M."/>
            <person name="Robbens S."/>
            <person name="Werner G."/>
            <person name="Dubchak I."/>
            <person name="Pazour G.J."/>
            <person name="Ren Q."/>
            <person name="Paulsen I."/>
            <person name="Delwiche C."/>
            <person name="Schmutz J."/>
            <person name="Rokhsar D."/>
            <person name="Van de Peer Y."/>
            <person name="Moreau H."/>
            <person name="Grigoriev I.V."/>
        </authorList>
    </citation>
    <scope>NUCLEOTIDE SEQUENCE [LARGE SCALE GENOMIC DNA]</scope>
    <source>
        <strain evidence="7 8">CCE9901</strain>
    </source>
</reference>
<evidence type="ECO:0000256" key="3">
    <source>
        <dbReference type="ARBA" id="ARBA00023110"/>
    </source>
</evidence>
<comment type="catalytic activity">
    <reaction evidence="1 5">
        <text>[protein]-peptidylproline (omega=180) = [protein]-peptidylproline (omega=0)</text>
        <dbReference type="Rhea" id="RHEA:16237"/>
        <dbReference type="Rhea" id="RHEA-COMP:10747"/>
        <dbReference type="Rhea" id="RHEA-COMP:10748"/>
        <dbReference type="ChEBI" id="CHEBI:83833"/>
        <dbReference type="ChEBI" id="CHEBI:83834"/>
        <dbReference type="EC" id="5.2.1.8"/>
    </reaction>
</comment>
<dbReference type="InterPro" id="IPR020892">
    <property type="entry name" value="Cyclophilin-type_PPIase_CS"/>
</dbReference>
<name>A4S2E1_OSTLU</name>
<dbReference type="AlphaFoldDB" id="A4S2E1"/>
<dbReference type="GO" id="GO:0006457">
    <property type="term" value="P:protein folding"/>
    <property type="evidence" value="ECO:0007669"/>
    <property type="project" value="InterPro"/>
</dbReference>
<evidence type="ECO:0000256" key="4">
    <source>
        <dbReference type="ARBA" id="ARBA00023235"/>
    </source>
</evidence>
<dbReference type="HOGENOM" id="CLU_012062_4_2_1"/>
<dbReference type="eggNOG" id="KOG0865">
    <property type="taxonomic scope" value="Eukaryota"/>
</dbReference>
<dbReference type="GO" id="GO:0005737">
    <property type="term" value="C:cytoplasm"/>
    <property type="evidence" value="ECO:0007669"/>
    <property type="project" value="TreeGrafter"/>
</dbReference>
<protein>
    <recommendedName>
        <fullName evidence="5">Peptidyl-prolyl cis-trans isomerase</fullName>
        <shortName evidence="5">PPIase</shortName>
        <ecNumber evidence="5">5.2.1.8</ecNumber>
    </recommendedName>
</protein>
<dbReference type="OrthoDB" id="193499at2759"/>
<dbReference type="PANTHER" id="PTHR11071:SF561">
    <property type="entry name" value="PEPTIDYL-PROLYL CIS-TRANS ISOMERASE D-RELATED"/>
    <property type="match status" value="1"/>
</dbReference>
<dbReference type="PIRSF" id="PIRSF001467">
    <property type="entry name" value="Peptidylpro_ismrse"/>
    <property type="match status" value="1"/>
</dbReference>
<dbReference type="EC" id="5.2.1.8" evidence="5"/>
<dbReference type="InterPro" id="IPR024936">
    <property type="entry name" value="Cyclophilin-type_PPIase"/>
</dbReference>
<dbReference type="PANTHER" id="PTHR11071">
    <property type="entry name" value="PEPTIDYL-PROLYL CIS-TRANS ISOMERASE"/>
    <property type="match status" value="1"/>
</dbReference>
<dbReference type="KEGG" id="olu:OSTLU_35139"/>
<dbReference type="PRINTS" id="PR00153">
    <property type="entry name" value="CSAPPISMRASE"/>
</dbReference>
<evidence type="ECO:0000256" key="1">
    <source>
        <dbReference type="ARBA" id="ARBA00000971"/>
    </source>
</evidence>
<dbReference type="Gene3D" id="2.40.100.10">
    <property type="entry name" value="Cyclophilin-like"/>
    <property type="match status" value="1"/>
</dbReference>
<dbReference type="InterPro" id="IPR029000">
    <property type="entry name" value="Cyclophilin-like_dom_sf"/>
</dbReference>
<dbReference type="GO" id="GO:0003755">
    <property type="term" value="F:peptidyl-prolyl cis-trans isomerase activity"/>
    <property type="evidence" value="ECO:0007669"/>
    <property type="project" value="UniProtKB-UniRule"/>
</dbReference>
<dbReference type="Pfam" id="PF00160">
    <property type="entry name" value="Pro_isomerase"/>
    <property type="match status" value="1"/>
</dbReference>
<keyword evidence="4 5" id="KW-0413">Isomerase</keyword>
<dbReference type="GeneID" id="5003550"/>
<dbReference type="GO" id="GO:0016018">
    <property type="term" value="F:cyclosporin A binding"/>
    <property type="evidence" value="ECO:0007669"/>
    <property type="project" value="TreeGrafter"/>
</dbReference>
<keyword evidence="8" id="KW-1185">Reference proteome</keyword>
<dbReference type="OMA" id="MNPIGRI"/>
<comment type="similarity">
    <text evidence="2 5">Belongs to the cyclophilin-type PPIase family.</text>
</comment>
<dbReference type="STRING" id="436017.A4S2E1"/>
<dbReference type="Gramene" id="ABO97808">
    <property type="protein sequence ID" value="ABO97808"/>
    <property type="gene ID" value="OSTLU_35139"/>
</dbReference>